<dbReference type="PROSITE" id="PS50110">
    <property type="entry name" value="RESPONSE_REGULATORY"/>
    <property type="match status" value="1"/>
</dbReference>
<dbReference type="RefSeq" id="WP_237852152.1">
    <property type="nucleotide sequence ID" value="NZ_JAKLWS010000001.1"/>
</dbReference>
<dbReference type="InterPro" id="IPR000792">
    <property type="entry name" value="Tscrpt_reg_LuxR_C"/>
</dbReference>
<dbReference type="Pfam" id="PF00072">
    <property type="entry name" value="Response_reg"/>
    <property type="match status" value="1"/>
</dbReference>
<dbReference type="PROSITE" id="PS00622">
    <property type="entry name" value="HTH_LUXR_1"/>
    <property type="match status" value="1"/>
</dbReference>
<comment type="caution">
    <text evidence="6">The sequence shown here is derived from an EMBL/GenBank/DDBJ whole genome shotgun (WGS) entry which is preliminary data.</text>
</comment>
<dbReference type="Pfam" id="PF00196">
    <property type="entry name" value="GerE"/>
    <property type="match status" value="1"/>
</dbReference>
<dbReference type="InterPro" id="IPR058245">
    <property type="entry name" value="NreC/VraR/RcsB-like_REC"/>
</dbReference>
<evidence type="ECO:0000259" key="5">
    <source>
        <dbReference type="PROSITE" id="PS50110"/>
    </source>
</evidence>
<feature type="domain" description="HTH luxR-type" evidence="4">
    <location>
        <begin position="150"/>
        <end position="219"/>
    </location>
</feature>
<dbReference type="PANTHER" id="PTHR43214:SF43">
    <property type="entry name" value="TWO-COMPONENT RESPONSE REGULATOR"/>
    <property type="match status" value="1"/>
</dbReference>
<reference evidence="6" key="1">
    <citation type="submission" date="2022-01" db="EMBL/GenBank/DDBJ databases">
        <authorList>
            <person name="Wang Y."/>
        </authorList>
    </citation>
    <scope>NUCLEOTIDE SEQUENCE</scope>
    <source>
        <strain evidence="6">WB101</strain>
    </source>
</reference>
<feature type="domain" description="Response regulatory" evidence="5">
    <location>
        <begin position="8"/>
        <end position="124"/>
    </location>
</feature>
<dbReference type="Gene3D" id="3.40.50.2300">
    <property type="match status" value="1"/>
</dbReference>
<evidence type="ECO:0000256" key="2">
    <source>
        <dbReference type="ARBA" id="ARBA00023125"/>
    </source>
</evidence>
<dbReference type="CDD" id="cd06170">
    <property type="entry name" value="LuxR_C_like"/>
    <property type="match status" value="1"/>
</dbReference>
<name>A0ABS9K8X6_9BACT</name>
<dbReference type="EMBL" id="JAKLWS010000001">
    <property type="protein sequence ID" value="MCG2587312.1"/>
    <property type="molecule type" value="Genomic_DNA"/>
</dbReference>
<dbReference type="InterPro" id="IPR001789">
    <property type="entry name" value="Sig_transdc_resp-reg_receiver"/>
</dbReference>
<proteinExistence type="predicted"/>
<evidence type="ECO:0000259" key="4">
    <source>
        <dbReference type="PROSITE" id="PS50043"/>
    </source>
</evidence>
<dbReference type="PROSITE" id="PS50043">
    <property type="entry name" value="HTH_LUXR_2"/>
    <property type="match status" value="1"/>
</dbReference>
<reference evidence="6" key="2">
    <citation type="submission" date="2024-05" db="EMBL/GenBank/DDBJ databases">
        <title>Rhodohalobacter halophilus gen. nov., sp. nov., a moderately halophilic member of the family Balneolaceae.</title>
        <authorList>
            <person name="Xia J."/>
        </authorList>
    </citation>
    <scope>NUCLEOTIDE SEQUENCE</scope>
    <source>
        <strain evidence="6">WB101</strain>
    </source>
</reference>
<organism evidence="6 7">
    <name type="scientific">Rhodohalobacter sulfatireducens</name>
    <dbReference type="NCBI Taxonomy" id="2911366"/>
    <lineage>
        <taxon>Bacteria</taxon>
        <taxon>Pseudomonadati</taxon>
        <taxon>Balneolota</taxon>
        <taxon>Balneolia</taxon>
        <taxon>Balneolales</taxon>
        <taxon>Balneolaceae</taxon>
        <taxon>Rhodohalobacter</taxon>
    </lineage>
</organism>
<dbReference type="CDD" id="cd17535">
    <property type="entry name" value="REC_NarL-like"/>
    <property type="match status" value="1"/>
</dbReference>
<dbReference type="PRINTS" id="PR00038">
    <property type="entry name" value="HTHLUXR"/>
</dbReference>
<evidence type="ECO:0000256" key="3">
    <source>
        <dbReference type="PROSITE-ProRule" id="PRU00169"/>
    </source>
</evidence>
<evidence type="ECO:0000313" key="7">
    <source>
        <dbReference type="Proteomes" id="UP001165366"/>
    </source>
</evidence>
<gene>
    <name evidence="6" type="ORF">L6773_01955</name>
</gene>
<evidence type="ECO:0000256" key="1">
    <source>
        <dbReference type="ARBA" id="ARBA00022553"/>
    </source>
</evidence>
<dbReference type="SUPFAM" id="SSF52172">
    <property type="entry name" value="CheY-like"/>
    <property type="match status" value="1"/>
</dbReference>
<dbReference type="SUPFAM" id="SSF46894">
    <property type="entry name" value="C-terminal effector domain of the bipartite response regulators"/>
    <property type="match status" value="1"/>
</dbReference>
<dbReference type="Proteomes" id="UP001165366">
    <property type="component" value="Unassembled WGS sequence"/>
</dbReference>
<keyword evidence="7" id="KW-1185">Reference proteome</keyword>
<accession>A0ABS9K8X6</accession>
<dbReference type="InterPro" id="IPR011006">
    <property type="entry name" value="CheY-like_superfamily"/>
</dbReference>
<keyword evidence="1 3" id="KW-0597">Phosphoprotein</keyword>
<evidence type="ECO:0000313" key="6">
    <source>
        <dbReference type="EMBL" id="MCG2587312.1"/>
    </source>
</evidence>
<protein>
    <submittedName>
        <fullName evidence="6">Response regulator transcription factor</fullName>
    </submittedName>
</protein>
<dbReference type="InterPro" id="IPR039420">
    <property type="entry name" value="WalR-like"/>
</dbReference>
<dbReference type="PANTHER" id="PTHR43214">
    <property type="entry name" value="TWO-COMPONENT RESPONSE REGULATOR"/>
    <property type="match status" value="1"/>
</dbReference>
<sequence>MEQTFKKRILIVDDHPMMRRGLASTIESELGYEVAYQLETAEEVLEKLDDEDIDLMIVDVSLPGMNGIELVKNVIFQKPDQKILMVSRHEESLYAERALRAGAKGYVMKFENSETMMSAIKKVLRGGIYVSEEINEKLLMSAMQGKKEAVSSPVDVLSDRELEVFELIGRGKSSNEIAEQLHLASKTIETYRSRIKEKLNFKNSTEMMYHAVKWVENEY</sequence>
<keyword evidence="2" id="KW-0238">DNA-binding</keyword>
<feature type="modified residue" description="4-aspartylphosphate" evidence="3">
    <location>
        <position position="59"/>
    </location>
</feature>
<dbReference type="InterPro" id="IPR016032">
    <property type="entry name" value="Sig_transdc_resp-reg_C-effctor"/>
</dbReference>
<dbReference type="SMART" id="SM00448">
    <property type="entry name" value="REC"/>
    <property type="match status" value="1"/>
</dbReference>
<dbReference type="SMART" id="SM00421">
    <property type="entry name" value="HTH_LUXR"/>
    <property type="match status" value="1"/>
</dbReference>